<dbReference type="Gene3D" id="2.130.10.10">
    <property type="entry name" value="YVTN repeat-like/Quinoprotein amine dehydrogenase"/>
    <property type="match status" value="1"/>
</dbReference>
<dbReference type="InterPro" id="IPR037624">
    <property type="entry name" value="Nup133-like"/>
</dbReference>
<feature type="compositionally biased region" description="Low complexity" evidence="9">
    <location>
        <begin position="1"/>
        <end position="13"/>
    </location>
</feature>
<keyword evidence="3" id="KW-0813">Transport</keyword>
<dbReference type="InterPro" id="IPR014908">
    <property type="entry name" value="Nucleoporin_Nup133/Nup155_N"/>
</dbReference>
<dbReference type="EMBL" id="MCFF01000049">
    <property type="protein sequence ID" value="ORZ05731.1"/>
    <property type="molecule type" value="Genomic_DNA"/>
</dbReference>
<evidence type="ECO:0000256" key="7">
    <source>
        <dbReference type="ARBA" id="ARBA00023242"/>
    </source>
</evidence>
<evidence type="ECO:0000256" key="5">
    <source>
        <dbReference type="ARBA" id="ARBA00022927"/>
    </source>
</evidence>
<accession>A0A1Y2GAR5</accession>
<feature type="domain" description="Nucleoporin Nup133/Nup155-like C-terminal" evidence="10">
    <location>
        <begin position="782"/>
        <end position="1250"/>
    </location>
</feature>
<comment type="similarity">
    <text evidence="2">Belongs to the nucleoporin Nup133 family.</text>
</comment>
<comment type="subcellular location">
    <subcellularLocation>
        <location evidence="1">Nucleus envelope</location>
    </subcellularLocation>
</comment>
<gene>
    <name evidence="12" type="ORF">BCR41DRAFT_389509</name>
</gene>
<evidence type="ECO:0000313" key="12">
    <source>
        <dbReference type="EMBL" id="ORZ05731.1"/>
    </source>
</evidence>
<dbReference type="GeneID" id="33569973"/>
<dbReference type="GO" id="GO:0000972">
    <property type="term" value="P:transcription-dependent tethering of RNA polymerase II gene DNA at nuclear periphery"/>
    <property type="evidence" value="ECO:0007669"/>
    <property type="project" value="TreeGrafter"/>
</dbReference>
<feature type="region of interest" description="Disordered" evidence="9">
    <location>
        <begin position="1"/>
        <end position="32"/>
    </location>
</feature>
<dbReference type="RefSeq" id="XP_021877218.1">
    <property type="nucleotide sequence ID" value="XM_022028130.1"/>
</dbReference>
<evidence type="ECO:0000256" key="9">
    <source>
        <dbReference type="SAM" id="MobiDB-lite"/>
    </source>
</evidence>
<dbReference type="FunCoup" id="A0A1Y2GAR5">
    <property type="interactions" value="121"/>
</dbReference>
<keyword evidence="4" id="KW-0509">mRNA transport</keyword>
<sequence length="1284" mass="144104">MFAARASKGGAAANLKDNSSGSSNRPQNESRAVDTNAEYALPHSAISSINRGKFFAYSADSDLESTWTPIRADIDDNTPRLPPRLGEGVPIDEDSIYSKTDKTLVAYFGPLPREVDEALSRTDFYTQPMAAKIDFDAGLGIIVSQSKCYIWAVQKDVTYRSPPMCISLPMPPNSYTSAEASVLLPVVTITKSDNQNSGVLACSPDGTCWYWNNIDLSLSNVDEHVDTKINLAQNDCITYVECAGPMGYYFGSRYACIYQMAIKKQLGSITLTSTQLHGKSGGAMASFYSIIGKTQGPDISQKVKSLTSGPKIQDQLGRWNLYVLTQRTLHRWCLHRSGEYAQEPEIPLKEKVTERILRDYSATLPLGSDPDVRLLDIEYIKNGKLLLLVTFFDTAEKYPTTPLSCALFTLSSQFSPSIDIESVKYIHSTMEEDLRPLASPRLVVPKGGPGVFIVMPKAVIISSTSPKMDLEDLVPLKTDRIIGFGSEDWKQRGLEMEDSSELTIICKASGRLGINIQIDNSKSSSLPSSTLGDEPRSPKELLTEQLQAKLEQAVFFGRKKNNPISFDLTHYDGGDLNQASLNVSTEIMKSYAALLSSGKDLTGKLWERYTRITSIIESIQAAGMASRLTIDTRFQLCWAAEKLAAANALWSQYQLILIAKDRNSSTRKNLKQVMDDAASQSLQRLGANLSEDPISFFMNYHADNLAEFLSNLQRSTADLTSLSDGQQAELVRNINKIMILSLRSAWNYRKQNVASYALQKSCNFEPWTGAEKIIMAFSAQYMETLSTFKKHVDTKKKSLDVIRSSPSTDELLDQLCDLADVALQAFSERLQYLEGLPSSSVHNIAVVTAVNAYDKAKSELLTPLVELKRTQTAIELAQRYKDFDTLVKLCIGNENQIAAYIDIYQQDFANALFQWYYDNDQLSDLLEMGEKYSDLLTVYFDNRDYNKIAWLHDIKTKRFIGASQRVQDAAVLESNVNRRRTMLSLSKLLFMAGVTQEQQENGAANSDEMMKYASRNNEELEMATVQALLADEWDHKVGTLASIEERAQAIIKTFGSSILPEQPTLYKATLLAIRTLLNRQTISSEDLLDILMLQQKFEIQNLDICDVVLNICLHSSDIPENRRPYVLQDIWRRIFISGSVQDSYWKLEDMSEQEARDKLMNSWMCRAYAVVEQGSSGSRDDLVLLRPQDTKCTMPAELFKERFSAGMAVENEDDIAVDIDRNYKAMIRDYELENEELERRIHDGQLLEKWEQVKYIVKKEAVGSRAEAGSFLANQDVEMKDADL</sequence>
<dbReference type="SUPFAM" id="SSF117289">
    <property type="entry name" value="Nucleoporin domain"/>
    <property type="match status" value="1"/>
</dbReference>
<dbReference type="STRING" id="64571.A0A1Y2GAR5"/>
<proteinExistence type="inferred from homology"/>
<comment type="caution">
    <text evidence="12">The sequence shown here is derived from an EMBL/GenBank/DDBJ whole genome shotgun (WGS) entry which is preliminary data.</text>
</comment>
<keyword evidence="7" id="KW-0539">Nucleus</keyword>
<keyword evidence="8" id="KW-0175">Coiled coil</keyword>
<dbReference type="GO" id="GO:0016973">
    <property type="term" value="P:poly(A)+ mRNA export from nucleus"/>
    <property type="evidence" value="ECO:0007669"/>
    <property type="project" value="TreeGrafter"/>
</dbReference>
<dbReference type="InterPro" id="IPR015943">
    <property type="entry name" value="WD40/YVTN_repeat-like_dom_sf"/>
</dbReference>
<dbReference type="InterPro" id="IPR007187">
    <property type="entry name" value="Nucleoporin_Nup133/Nup155_C"/>
</dbReference>
<keyword evidence="13" id="KW-1185">Reference proteome</keyword>
<organism evidence="12 13">
    <name type="scientific">Lobosporangium transversale</name>
    <dbReference type="NCBI Taxonomy" id="64571"/>
    <lineage>
        <taxon>Eukaryota</taxon>
        <taxon>Fungi</taxon>
        <taxon>Fungi incertae sedis</taxon>
        <taxon>Mucoromycota</taxon>
        <taxon>Mortierellomycotina</taxon>
        <taxon>Mortierellomycetes</taxon>
        <taxon>Mortierellales</taxon>
        <taxon>Mortierellaceae</taxon>
        <taxon>Lobosporangium</taxon>
    </lineage>
</organism>
<dbReference type="GO" id="GO:0017056">
    <property type="term" value="F:structural constituent of nuclear pore"/>
    <property type="evidence" value="ECO:0007669"/>
    <property type="project" value="InterPro"/>
</dbReference>
<reference evidence="12 13" key="1">
    <citation type="submission" date="2016-07" db="EMBL/GenBank/DDBJ databases">
        <title>Pervasive Adenine N6-methylation of Active Genes in Fungi.</title>
        <authorList>
            <consortium name="DOE Joint Genome Institute"/>
            <person name="Mondo S.J."/>
            <person name="Dannebaum R.O."/>
            <person name="Kuo R.C."/>
            <person name="Labutti K."/>
            <person name="Haridas S."/>
            <person name="Kuo A."/>
            <person name="Salamov A."/>
            <person name="Ahrendt S.R."/>
            <person name="Lipzen A."/>
            <person name="Sullivan W."/>
            <person name="Andreopoulos W.B."/>
            <person name="Clum A."/>
            <person name="Lindquist E."/>
            <person name="Daum C."/>
            <person name="Ramamoorthy G.K."/>
            <person name="Gryganskyi A."/>
            <person name="Culley D."/>
            <person name="Magnuson J.K."/>
            <person name="James T.Y."/>
            <person name="O'Malley M.A."/>
            <person name="Stajich J.E."/>
            <person name="Spatafora J.W."/>
            <person name="Visel A."/>
            <person name="Grigoriev I.V."/>
        </authorList>
    </citation>
    <scope>NUCLEOTIDE SEQUENCE [LARGE SCALE GENOMIC DNA]</scope>
    <source>
        <strain evidence="12 13">NRRL 3116</strain>
    </source>
</reference>
<dbReference type="Pfam" id="PF03177">
    <property type="entry name" value="Nucleoporin_C"/>
    <property type="match status" value="1"/>
</dbReference>
<dbReference type="PANTHER" id="PTHR13405:SF11">
    <property type="entry name" value="NUCLEAR PORE COMPLEX PROTEIN NUP133"/>
    <property type="match status" value="1"/>
</dbReference>
<evidence type="ECO:0000259" key="11">
    <source>
        <dbReference type="Pfam" id="PF08801"/>
    </source>
</evidence>
<dbReference type="GO" id="GO:0031080">
    <property type="term" value="C:nuclear pore outer ring"/>
    <property type="evidence" value="ECO:0007669"/>
    <property type="project" value="TreeGrafter"/>
</dbReference>
<dbReference type="InParanoid" id="A0A1Y2GAR5"/>
<keyword evidence="5" id="KW-0653">Protein transport</keyword>
<evidence type="ECO:0000256" key="8">
    <source>
        <dbReference type="SAM" id="Coils"/>
    </source>
</evidence>
<dbReference type="OrthoDB" id="103454at2759"/>
<feature type="compositionally biased region" description="Polar residues" evidence="9">
    <location>
        <begin position="16"/>
        <end position="30"/>
    </location>
</feature>
<dbReference type="Gene3D" id="1.20.58.1380">
    <property type="match status" value="1"/>
</dbReference>
<protein>
    <submittedName>
        <fullName evidence="12">Non-repetitive/WGA-negative nucleoporin C-terminal-domain-containing protein</fullName>
    </submittedName>
</protein>
<evidence type="ECO:0000259" key="10">
    <source>
        <dbReference type="Pfam" id="PF03177"/>
    </source>
</evidence>
<dbReference type="Proteomes" id="UP000193648">
    <property type="component" value="Unassembled WGS sequence"/>
</dbReference>
<keyword evidence="6" id="KW-0811">Translocation</keyword>
<evidence type="ECO:0000313" key="13">
    <source>
        <dbReference type="Proteomes" id="UP000193648"/>
    </source>
</evidence>
<dbReference type="GO" id="GO:0006606">
    <property type="term" value="P:protein import into nucleus"/>
    <property type="evidence" value="ECO:0007669"/>
    <property type="project" value="TreeGrafter"/>
</dbReference>
<feature type="domain" description="Nucleoporin Nup133/Nup155-like N-terminal" evidence="11">
    <location>
        <begin position="107"/>
        <end position="468"/>
    </location>
</feature>
<feature type="coiled-coil region" evidence="8">
    <location>
        <begin position="1220"/>
        <end position="1247"/>
    </location>
</feature>
<evidence type="ECO:0000256" key="2">
    <source>
        <dbReference type="ARBA" id="ARBA00005569"/>
    </source>
</evidence>
<evidence type="ECO:0000256" key="4">
    <source>
        <dbReference type="ARBA" id="ARBA00022816"/>
    </source>
</evidence>
<evidence type="ECO:0000256" key="1">
    <source>
        <dbReference type="ARBA" id="ARBA00004259"/>
    </source>
</evidence>
<dbReference type="PANTHER" id="PTHR13405">
    <property type="entry name" value="NUCLEAR PORE COMPLEX PROTEIN NUP133"/>
    <property type="match status" value="1"/>
</dbReference>
<dbReference type="Pfam" id="PF08801">
    <property type="entry name" value="Nucleoporin_N"/>
    <property type="match status" value="1"/>
</dbReference>
<name>A0A1Y2GAR5_9FUNG</name>
<evidence type="ECO:0000256" key="6">
    <source>
        <dbReference type="ARBA" id="ARBA00023010"/>
    </source>
</evidence>
<evidence type="ECO:0000256" key="3">
    <source>
        <dbReference type="ARBA" id="ARBA00022448"/>
    </source>
</evidence>